<evidence type="ECO:0000313" key="3">
    <source>
        <dbReference type="Proteomes" id="UP000005640"/>
    </source>
</evidence>
<feature type="non-terminal residue" evidence="2">
    <location>
        <position position="50"/>
    </location>
</feature>
<reference evidence="2 3" key="2">
    <citation type="journal article" date="2004" name="Nature">
        <title>Finishing the euchromatic sequence of the human genome.</title>
        <authorList>
            <consortium name="International Human Genome Sequencing Consortium"/>
        </authorList>
    </citation>
    <scope>NUCLEOTIDE SEQUENCE [LARGE SCALE GENOMIC DNA]</scope>
</reference>
<dbReference type="ExpressionAtlas" id="A0A2R8Y7T7">
    <property type="expression patterns" value="baseline and differential"/>
</dbReference>
<dbReference type="HGNC" id="HGNC:30422">
    <property type="gene designation" value="SHROOM3"/>
</dbReference>
<dbReference type="Ensembl" id="ENST00000644244.1">
    <property type="protein sequence ID" value="ENSP00000496523.1"/>
    <property type="gene ID" value="ENSG00000138771.16"/>
</dbReference>
<feature type="region of interest" description="Disordered" evidence="1">
    <location>
        <begin position="1"/>
        <end position="29"/>
    </location>
</feature>
<evidence type="ECO:0007829" key="5">
    <source>
        <dbReference type="ProteomicsDB" id="A0A2R8Y7T7"/>
    </source>
</evidence>
<organism evidence="2 3">
    <name type="scientific">Homo sapiens</name>
    <name type="common">Human</name>
    <dbReference type="NCBI Taxonomy" id="9606"/>
    <lineage>
        <taxon>Eukaryota</taxon>
        <taxon>Metazoa</taxon>
        <taxon>Chordata</taxon>
        <taxon>Craniata</taxon>
        <taxon>Vertebrata</taxon>
        <taxon>Euteleostomi</taxon>
        <taxon>Mammalia</taxon>
        <taxon>Eutheria</taxon>
        <taxon>Euarchontoglires</taxon>
        <taxon>Primates</taxon>
        <taxon>Haplorrhini</taxon>
        <taxon>Catarrhini</taxon>
        <taxon>Hominidae</taxon>
        <taxon>Homo</taxon>
    </lineage>
</organism>
<dbReference type="Antibodypedia" id="62376">
    <property type="antibodies" value="51 antibodies from 18 providers"/>
</dbReference>
<evidence type="ECO:0000313" key="2">
    <source>
        <dbReference type="Ensembl" id="ENSP00000496523.1"/>
    </source>
</evidence>
<accession>A0A2R8Y7T7</accession>
<sequence>MFLFATRRSEPAGRPHSWHTTKSGEKQPDASMMQISQGMIGPPWHQSYHS</sequence>
<reference evidence="2 3" key="3">
    <citation type="journal article" date="2005" name="Nature">
        <title>Generation and annotation of the DNA sequences of human chromosomes 2 and 4.</title>
        <authorList>
            <person name="Hillier L.W."/>
            <person name="Graves T.A."/>
            <person name="Fulton R.S."/>
            <person name="Fulton L.A."/>
            <person name="Pepin K.H."/>
            <person name="Minx P."/>
            <person name="Wagner-McPherson C."/>
            <person name="Layman D."/>
            <person name="Wylie K."/>
            <person name="Sekhon M."/>
            <person name="Becker M.C."/>
            <person name="Fewell G.A."/>
            <person name="Delehaunty K.D."/>
            <person name="Miner T.L."/>
            <person name="Nash W.E."/>
            <person name="Kremitzki C."/>
            <person name="Oddy L."/>
            <person name="Du H."/>
            <person name="Sun H."/>
            <person name="Bradshaw-Cordum H."/>
            <person name="Ali J."/>
            <person name="Carter J."/>
            <person name="Cordes M."/>
            <person name="Harris A."/>
            <person name="Isak A."/>
            <person name="van Brunt A."/>
            <person name="Nguyen C."/>
            <person name="Du F."/>
            <person name="Courtney L."/>
            <person name="Kalicki J."/>
            <person name="Ozersky P."/>
            <person name="Abbott S."/>
            <person name="Armstrong J."/>
            <person name="Belter E.A."/>
            <person name="Caruso L."/>
            <person name="Cedroni M."/>
            <person name="Cotton M."/>
            <person name="Davidson T."/>
            <person name="Desai A."/>
            <person name="Elliott G."/>
            <person name="Erb T."/>
            <person name="Fronick C."/>
            <person name="Gaige T."/>
            <person name="Haakenson W."/>
            <person name="Haglund K."/>
            <person name="Holmes A."/>
            <person name="Harkins R."/>
            <person name="Kim K."/>
            <person name="Kruchowski S.S."/>
            <person name="Strong C.M."/>
            <person name="Grewal N."/>
            <person name="Goyea E."/>
            <person name="Hou S."/>
            <person name="Levy A."/>
            <person name="Martinka S."/>
            <person name="Mead K."/>
            <person name="McLellan M.D."/>
            <person name="Meyer R."/>
            <person name="Randall-Maher J."/>
            <person name="Tomlinson C."/>
            <person name="Dauphin-Kohlberg S."/>
            <person name="Kozlowicz-Reilly A."/>
            <person name="Shah N."/>
            <person name="Swearengen-Shahid S."/>
            <person name="Snider J."/>
            <person name="Strong J.T."/>
            <person name="Thompson J."/>
            <person name="Yoakum M."/>
            <person name="Leonard S."/>
            <person name="Pearman C."/>
            <person name="Trani L."/>
            <person name="Radionenko M."/>
            <person name="Waligorski J.E."/>
            <person name="Wang C."/>
            <person name="Rock S.M."/>
            <person name="Tin-Wollam A.M."/>
            <person name="Maupin R."/>
            <person name="Latreille P."/>
            <person name="Wendl M.C."/>
            <person name="Yang S.P."/>
            <person name="Pohl C."/>
            <person name="Wallis J.W."/>
            <person name="Spieth J."/>
            <person name="Bieri T.A."/>
            <person name="Berkowicz N."/>
            <person name="Nelson J.O."/>
            <person name="Osborne J."/>
            <person name="Ding L."/>
            <person name="Meyer R."/>
            <person name="Sabo A."/>
            <person name="Shotland Y."/>
            <person name="Sinha P."/>
            <person name="Wohldmann P.E."/>
            <person name="Cook L.L."/>
            <person name="Hickenbotham M.T."/>
            <person name="Eldred J."/>
            <person name="Williams D."/>
            <person name="Jones T.A."/>
            <person name="She X."/>
            <person name="Ciccarelli F.D."/>
            <person name="Izaurralde E."/>
            <person name="Taylor J."/>
            <person name="Schmutz J."/>
            <person name="Myers R.M."/>
            <person name="Cox D.R."/>
            <person name="Huang X."/>
            <person name="McPherson J.D."/>
            <person name="Mardis E.R."/>
            <person name="Clifton S.W."/>
            <person name="Warren W.C."/>
            <person name="Chinwalla A.T."/>
            <person name="Eddy S.R."/>
            <person name="Marra M.A."/>
            <person name="Ovcharenko I."/>
            <person name="Furey T.S."/>
            <person name="Miller W."/>
            <person name="Eichler E.E."/>
            <person name="Bork P."/>
            <person name="Suyama M."/>
            <person name="Torrents D."/>
            <person name="Waterston R.H."/>
            <person name="Wilson R.K."/>
        </authorList>
    </citation>
    <scope>NUCLEOTIDE SEQUENCE [LARGE SCALE GENOMIC DNA]</scope>
</reference>
<dbReference type="InterPro" id="IPR027685">
    <property type="entry name" value="Shroom_fam"/>
</dbReference>
<dbReference type="EMBL" id="AC107072">
    <property type="status" value="NOT_ANNOTATED_CDS"/>
    <property type="molecule type" value="Genomic_DNA"/>
</dbReference>
<reference evidence="2 3" key="1">
    <citation type="journal article" date="2001" name="Nature">
        <title>Initial sequencing and analysis of the human genome.</title>
        <authorList>
            <consortium name="International Human Genome Sequencing Consortium"/>
            <person name="Lander E.S."/>
            <person name="Linton L.M."/>
            <person name="Birren B."/>
            <person name="Nusbaum C."/>
            <person name="Zody M.C."/>
            <person name="Baldwin J."/>
            <person name="Devon K."/>
            <person name="Dewar K."/>
            <person name="Doyle M."/>
            <person name="FitzHugh W."/>
            <person name="Funke R."/>
            <person name="Gage D."/>
            <person name="Harris K."/>
            <person name="Heaford A."/>
            <person name="Howland J."/>
            <person name="Kann L."/>
            <person name="Lehoczky J."/>
            <person name="LeVine R."/>
            <person name="McEwan P."/>
            <person name="McKernan K."/>
            <person name="Meldrim J."/>
            <person name="Mesirov J.P."/>
            <person name="Miranda C."/>
            <person name="Morris W."/>
            <person name="Naylor J."/>
            <person name="Raymond C."/>
            <person name="Rosetti M."/>
            <person name="Santos R."/>
            <person name="Sheridan A."/>
            <person name="Sougnez C."/>
            <person name="Stange-Thomann N."/>
            <person name="Stojanovic N."/>
            <person name="Subramanian A."/>
            <person name="Wyman D."/>
            <person name="Rogers J."/>
            <person name="Sulston J."/>
            <person name="Ainscough R."/>
            <person name="Beck S."/>
            <person name="Bentley D."/>
            <person name="Burton J."/>
            <person name="Clee C."/>
            <person name="Carter N."/>
            <person name="Coulson A."/>
            <person name="Deadman R."/>
            <person name="Deloukas P."/>
            <person name="Dunham A."/>
            <person name="Dunham I."/>
            <person name="Durbin R."/>
            <person name="French L."/>
            <person name="Grafham D."/>
            <person name="Gregory S."/>
            <person name="Hubbard T."/>
            <person name="Humphray S."/>
            <person name="Hunt A."/>
            <person name="Jones M."/>
            <person name="Lloyd C."/>
            <person name="McMurray A."/>
            <person name="Matthews L."/>
            <person name="Mercer S."/>
            <person name="Milne S."/>
            <person name="Mullikin J.C."/>
            <person name="Mungall A."/>
            <person name="Plumb R."/>
            <person name="Ross M."/>
            <person name="Shownkeen R."/>
            <person name="Sims S."/>
            <person name="Waterston R.H."/>
            <person name="Wilson R.K."/>
            <person name="Hillier L.W."/>
            <person name="McPherson J.D."/>
            <person name="Marra M.A."/>
            <person name="Mardis E.R."/>
            <person name="Fulton L.A."/>
            <person name="Chinwalla A.T."/>
            <person name="Pepin K.H."/>
            <person name="Gish W.R."/>
            <person name="Chissoe S.L."/>
            <person name="Wendl M.C."/>
            <person name="Delehaunty K.D."/>
            <person name="Miner T.L."/>
            <person name="Delehaunty A."/>
            <person name="Kramer J.B."/>
            <person name="Cook L.L."/>
            <person name="Fulton R.S."/>
            <person name="Johnson D.L."/>
            <person name="Minx P.J."/>
            <person name="Clifton S.W."/>
            <person name="Hawkins T."/>
            <person name="Branscomb E."/>
            <person name="Predki P."/>
            <person name="Richardson P."/>
            <person name="Wenning S."/>
            <person name="Slezak T."/>
            <person name="Doggett N."/>
            <person name="Cheng J.F."/>
            <person name="Olsen A."/>
            <person name="Lucas S."/>
            <person name="Elkin C."/>
            <person name="Uberbacher E."/>
            <person name="Frazier M."/>
            <person name="Gibbs R.A."/>
            <person name="Muzny D.M."/>
            <person name="Scherer S.E."/>
            <person name="Bouck J.B."/>
            <person name="Sodergren E.J."/>
            <person name="Worley K.C."/>
            <person name="Rives C.M."/>
            <person name="Gorrell J.H."/>
            <person name="Metzker M.L."/>
            <person name="Naylor S.L."/>
            <person name="Kucherlapati R.S."/>
            <person name="Nelson D.L."/>
            <person name="Weinstock G.M."/>
            <person name="Sakaki Y."/>
            <person name="Fujiyama A."/>
            <person name="Hattori M."/>
            <person name="Yada T."/>
            <person name="Toyoda A."/>
            <person name="Itoh T."/>
            <person name="Kawagoe C."/>
            <person name="Watanabe H."/>
            <person name="Totoki Y."/>
            <person name="Taylor T."/>
            <person name="Weissenbach J."/>
            <person name="Heilig R."/>
            <person name="Saurin W."/>
            <person name="Artiguenave F."/>
            <person name="Brottier P."/>
            <person name="Bruls T."/>
            <person name="Pelletier E."/>
            <person name="Robert C."/>
            <person name="Wincker P."/>
            <person name="Smith D.R."/>
            <person name="Doucette-Stamm L."/>
            <person name="Rubenfield M."/>
            <person name="Weinstock K."/>
            <person name="Lee H.M."/>
            <person name="Dubois J."/>
            <person name="Rosenthal A."/>
            <person name="Platzer M."/>
            <person name="Nyakatura G."/>
            <person name="Taudien S."/>
            <person name="Rump A."/>
            <person name="Yang H."/>
            <person name="Yu J."/>
            <person name="Wang J."/>
            <person name="Huang G."/>
            <person name="Gu J."/>
            <person name="Hood L."/>
            <person name="Rowen L."/>
            <person name="Madan A."/>
            <person name="Qin S."/>
            <person name="Davis R.W."/>
            <person name="Federspiel N.A."/>
            <person name="Abola A.P."/>
            <person name="Proctor M.J."/>
            <person name="Myers R.M."/>
            <person name="Schmutz J."/>
            <person name="Dickson M."/>
            <person name="Grimwood J."/>
            <person name="Cox D.R."/>
            <person name="Olson M.V."/>
            <person name="Kaul R."/>
            <person name="Raymond C."/>
            <person name="Shimizu N."/>
            <person name="Kawasaki K."/>
            <person name="Minoshima S."/>
            <person name="Evans G.A."/>
            <person name="Athanasiou M."/>
            <person name="Schultz R."/>
            <person name="Roe B.A."/>
            <person name="Chen F."/>
            <person name="Pan H."/>
            <person name="Ramser J."/>
            <person name="Lehrach H."/>
            <person name="Reinhardt R."/>
            <person name="McCombie W.R."/>
            <person name="de la Bastide M."/>
            <person name="Dedhia N."/>
            <person name="Blocker H."/>
            <person name="Hornischer K."/>
            <person name="Nordsiek G."/>
            <person name="Agarwala R."/>
            <person name="Aravind L."/>
            <person name="Bailey J.A."/>
            <person name="Bateman A."/>
            <person name="Batzoglou S."/>
            <person name="Birney E."/>
            <person name="Bork P."/>
            <person name="Brown D.G."/>
            <person name="Burge C.B."/>
            <person name="Cerutti L."/>
            <person name="Chen H.C."/>
            <person name="Church D."/>
            <person name="Clamp M."/>
            <person name="Copley R.R."/>
            <person name="Doerks T."/>
            <person name="Eddy S.R."/>
            <person name="Eichler E.E."/>
            <person name="Furey T.S."/>
            <person name="Galagan J."/>
            <person name="Gilbert J.G."/>
            <person name="Harmon C."/>
            <person name="Hayashizaki Y."/>
            <person name="Haussler D."/>
            <person name="Hermjakob H."/>
            <person name="Hokamp K."/>
            <person name="Jang W."/>
            <person name="Johnson L.S."/>
            <person name="Jones T.A."/>
            <person name="Kasif S."/>
            <person name="Kaspryzk A."/>
            <person name="Kennedy S."/>
            <person name="Kent W.J."/>
            <person name="Kitts P."/>
            <person name="Koonin E.V."/>
            <person name="Korf I."/>
            <person name="Kulp D."/>
            <person name="Lancet D."/>
            <person name="Lowe T.M."/>
            <person name="McLysaght A."/>
            <person name="Mikkelsen T."/>
            <person name="Moran J.V."/>
            <person name="Mulder N."/>
            <person name="Pollara V.J."/>
            <person name="Ponting C.P."/>
            <person name="Schuler G."/>
            <person name="Schultz J."/>
            <person name="Slater G."/>
            <person name="Smit A.F."/>
            <person name="Stupka E."/>
            <person name="Szustakowski J."/>
            <person name="Thierry-Mieg D."/>
            <person name="Thierry-Mieg J."/>
            <person name="Wagner L."/>
            <person name="Wallis J."/>
            <person name="Wheeler R."/>
            <person name="Williams A."/>
            <person name="Wolf Y.I."/>
            <person name="Wolfe K.H."/>
            <person name="Yang S.P."/>
            <person name="Yeh R.F."/>
            <person name="Collins F."/>
            <person name="Guyer M.S."/>
            <person name="Peterson J."/>
            <person name="Felsenfeld A."/>
            <person name="Wetterstrand K.A."/>
            <person name="Patrinos A."/>
            <person name="Morgan M.J."/>
            <person name="de Jong P."/>
            <person name="Catanese J.J."/>
            <person name="Osoegawa K."/>
            <person name="Shizuya H."/>
            <person name="Choi S."/>
            <person name="Chen Y.J."/>
        </authorList>
    </citation>
    <scope>NUCLEOTIDE SEQUENCE [LARGE SCALE GENOMIC DNA]</scope>
</reference>
<dbReference type="EMBL" id="AC107051">
    <property type="status" value="NOT_ANNOTATED_CDS"/>
    <property type="molecule type" value="Genomic_DNA"/>
</dbReference>
<dbReference type="VEuPathDB" id="HostDB:ENSG00000138771"/>
<dbReference type="OrthoDB" id="10063560at2759"/>
<evidence type="ECO:0000256" key="1">
    <source>
        <dbReference type="SAM" id="MobiDB-lite"/>
    </source>
</evidence>
<dbReference type="EMBL" id="AC121158">
    <property type="status" value="NOT_ANNOTATED_CDS"/>
    <property type="molecule type" value="Genomic_DNA"/>
</dbReference>
<keyword evidence="3" id="KW-1185">Reference proteome</keyword>
<dbReference type="EMBL" id="AC096743">
    <property type="status" value="NOT_ANNOTATED_CDS"/>
    <property type="molecule type" value="Genomic_DNA"/>
</dbReference>
<proteinExistence type="evidence at protein level"/>
<name>A0A2R8Y7T7_HUMAN</name>
<dbReference type="Ensembl" id="ENST00000644244.1">
    <property type="protein sequence ID" value="ENSP00000496523.1"/>
    <property type="gene ID" value="ENSG00000138771.17"/>
</dbReference>
<dbReference type="AlphaFoldDB" id="A0A2R8Y7T7"/>
<dbReference type="EMBL" id="AC112249">
    <property type="status" value="NOT_ANNOTATED_CDS"/>
    <property type="molecule type" value="Genomic_DNA"/>
</dbReference>
<gene>
    <name evidence="2" type="primary">SHROOM3</name>
</gene>
<dbReference type="PANTHER" id="PTHR15012:SF33">
    <property type="entry name" value="PROTEIN SHROOM3"/>
    <property type="match status" value="1"/>
</dbReference>
<reference evidence="2" key="4">
    <citation type="submission" date="2025-08" db="UniProtKB">
        <authorList>
            <consortium name="Ensembl"/>
        </authorList>
    </citation>
    <scope>IDENTIFICATION</scope>
</reference>
<keyword evidence="4 5" id="KW-1267">Proteomics identification</keyword>
<dbReference type="GO" id="GO:0051015">
    <property type="term" value="F:actin filament binding"/>
    <property type="evidence" value="ECO:0007669"/>
    <property type="project" value="InterPro"/>
</dbReference>
<dbReference type="GeneTree" id="ENSGT00940000157778"/>
<dbReference type="Bgee" id="ENSG00000138771">
    <property type="expression patterns" value="Expressed in ileal mucosa and 175 other cell types or tissues"/>
</dbReference>
<dbReference type="ChiTaRS" id="SHROOM3">
    <property type="organism name" value="human"/>
</dbReference>
<evidence type="ECO:0007829" key="4">
    <source>
        <dbReference type="PeptideAtlas" id="A0A2R8Y7T7"/>
    </source>
</evidence>
<protein>
    <submittedName>
        <fullName evidence="2">Shroom family member 3</fullName>
    </submittedName>
</protein>
<dbReference type="OpenTargets" id="ENSG00000138771"/>
<dbReference type="PANTHER" id="PTHR15012">
    <property type="entry name" value="APICAL PROTEIN/SHROOM-RELATED"/>
    <property type="match status" value="1"/>
</dbReference>
<reference evidence="2" key="5">
    <citation type="submission" date="2025-09" db="UniProtKB">
        <authorList>
            <consortium name="Ensembl"/>
        </authorList>
    </citation>
    <scope>IDENTIFICATION</scope>
</reference>
<dbReference type="Proteomes" id="UP000005640">
    <property type="component" value="Chromosome 4"/>
</dbReference>
<dbReference type="MassIVE" id="A0A2R8Y7T7"/>